<dbReference type="InterPro" id="IPR019563">
    <property type="entry name" value="GH97_catalytic"/>
</dbReference>
<feature type="domain" description="Glycosyl hydrolase family 98 putative carbohydrate-binding module" evidence="4">
    <location>
        <begin position="727"/>
        <end position="872"/>
    </location>
</feature>
<evidence type="ECO:0000259" key="4">
    <source>
        <dbReference type="SMART" id="SM00776"/>
    </source>
</evidence>
<dbReference type="Pfam" id="PF10566">
    <property type="entry name" value="Glyco_hydro_97"/>
    <property type="match status" value="1"/>
</dbReference>
<dbReference type="InterPro" id="IPR029486">
    <property type="entry name" value="GH97_N"/>
</dbReference>
<dbReference type="Pfam" id="PF14509">
    <property type="entry name" value="GH97_C"/>
    <property type="match status" value="1"/>
</dbReference>
<keyword evidence="6" id="KW-1185">Reference proteome</keyword>
<dbReference type="InterPro" id="IPR029483">
    <property type="entry name" value="GH97_C"/>
</dbReference>
<dbReference type="Pfam" id="PF08305">
    <property type="entry name" value="NPCBM"/>
    <property type="match status" value="1"/>
</dbReference>
<dbReference type="Gene3D" id="2.60.120.1060">
    <property type="entry name" value="NPCBM/NEW2 domain"/>
    <property type="match status" value="1"/>
</dbReference>
<dbReference type="Pfam" id="PF10633">
    <property type="entry name" value="NPCBM_assoc"/>
    <property type="match status" value="1"/>
</dbReference>
<dbReference type="GO" id="GO:0016798">
    <property type="term" value="F:hydrolase activity, acting on glycosyl bonds"/>
    <property type="evidence" value="ECO:0007669"/>
    <property type="project" value="UniProtKB-KW"/>
</dbReference>
<dbReference type="InterPro" id="IPR052720">
    <property type="entry name" value="Glycosyl_hydrolase_97"/>
</dbReference>
<dbReference type="Gene3D" id="2.70.98.10">
    <property type="match status" value="1"/>
</dbReference>
<accession>A0A7W7FVG6</accession>
<dbReference type="Proteomes" id="UP000533598">
    <property type="component" value="Unassembled WGS sequence"/>
</dbReference>
<keyword evidence="2" id="KW-0326">Glycosidase</keyword>
<dbReference type="InterPro" id="IPR013222">
    <property type="entry name" value="Glyco_hyd_98_carb-bd"/>
</dbReference>
<dbReference type="PANTHER" id="PTHR35803:SF2">
    <property type="entry name" value="RETAINING ALPHA-GALACTOSIDASE"/>
    <property type="match status" value="1"/>
</dbReference>
<name>A0A7W7FVG6_9PSEU</name>
<feature type="region of interest" description="Disordered" evidence="3">
    <location>
        <begin position="740"/>
        <end position="764"/>
    </location>
</feature>
<protein>
    <recommendedName>
        <fullName evidence="4">Glycosyl hydrolase family 98 putative carbohydrate-binding module domain-containing protein</fullName>
    </recommendedName>
</protein>
<dbReference type="InterPro" id="IPR017853">
    <property type="entry name" value="GH"/>
</dbReference>
<dbReference type="SUPFAM" id="SSF49785">
    <property type="entry name" value="Galactose-binding domain-like"/>
    <property type="match status" value="1"/>
</dbReference>
<dbReference type="InterPro" id="IPR038637">
    <property type="entry name" value="NPCBM_sf"/>
</dbReference>
<dbReference type="InterPro" id="IPR013785">
    <property type="entry name" value="Aldolase_TIM"/>
</dbReference>
<dbReference type="Gene3D" id="2.60.40.1180">
    <property type="entry name" value="Golgi alpha-mannosidase II"/>
    <property type="match status" value="1"/>
</dbReference>
<evidence type="ECO:0000313" key="6">
    <source>
        <dbReference type="Proteomes" id="UP000533598"/>
    </source>
</evidence>
<dbReference type="Gene3D" id="3.20.20.70">
    <property type="entry name" value="Aldolase class I"/>
    <property type="match status" value="1"/>
</dbReference>
<dbReference type="InterPro" id="IPR008979">
    <property type="entry name" value="Galactose-bd-like_sf"/>
</dbReference>
<comment type="caution">
    <text evidence="5">The sequence shown here is derived from an EMBL/GenBank/DDBJ whole genome shotgun (WGS) entry which is preliminary data.</text>
</comment>
<dbReference type="GO" id="GO:0030246">
    <property type="term" value="F:carbohydrate binding"/>
    <property type="evidence" value="ECO:0007669"/>
    <property type="project" value="InterPro"/>
</dbReference>
<keyword evidence="1" id="KW-0378">Hydrolase</keyword>
<reference evidence="5 6" key="1">
    <citation type="submission" date="2020-08" db="EMBL/GenBank/DDBJ databases">
        <title>Sequencing the genomes of 1000 actinobacteria strains.</title>
        <authorList>
            <person name="Klenk H.-P."/>
        </authorList>
    </citation>
    <scope>NUCLEOTIDE SEQUENCE [LARGE SCALE GENOMIC DNA]</scope>
    <source>
        <strain evidence="5 6">DSM 44230</strain>
    </source>
</reference>
<proteinExistence type="predicted"/>
<dbReference type="EMBL" id="JACHMH010000001">
    <property type="protein sequence ID" value="MBB4676839.1"/>
    <property type="molecule type" value="Genomic_DNA"/>
</dbReference>
<gene>
    <name evidence="5" type="ORF">HNR67_002957</name>
</gene>
<dbReference type="InterPro" id="IPR014718">
    <property type="entry name" value="GH-type_carb-bd"/>
</dbReference>
<dbReference type="AlphaFoldDB" id="A0A7W7FVG6"/>
<dbReference type="InterPro" id="IPR018905">
    <property type="entry name" value="A-galactase_NEW3"/>
</dbReference>
<sequence length="872" mass="93814">MVAVVTVVAGVAAGAGVPALADGRGGSVAVRGPDAGITAKVDFGAADGSVSLSVQRDGRELILPSPLGLRTERVDLTRGLRLVSQSQRAVTERYRMTTGKRLDRVARLTETRFSLRGNGDAAVDLVLRVAEDGVAYRYVLPGEEIVLGEASAFTLPADSPAWLMPYNPQHENRRQRTTAGGAPAGIFGNPSLFQVGADYVLLTEAGVDGRYAGSRLAHAAGSGTYAVELADQRVRLGAGTPTPWRTAIIGDLGKVTESTLVDDLADPARFSDTSWIKPGKVAWSWLSEHSSPSNFARQKEYVDFAARNGWPYVLVDEGWSPQWVPELTRYARARNVDILLWYHWQRLDTQQERDTEFAKVTGWGVKGVKIDFMESDSQSRYQWYDQALADTARHRLMVNFHGSTIPHGLARTWPHVMTMEAVHGAEQLPQPTDNPVHPFARNVVGSMDFTPVSLEVGPRTSTIAHEIALPVVFESGWQHFADKPEAYQRFPRALRFLDQVPTVWEETRFRSGYPGQDAVLARRSGDRWFFGGIATGDPATLTAGLDVLGPGRWLVEVVRDAPGGRGDVLVDSAVRSSRDRLSVDVPRNGGFAAIACPATAGRTTCHQPVPQPPLTRLTITPTDAGDVLAGNSFEVTAEFTVDSARTLREVELRASAPAGFTVSGPAVTAARLGQGGQLRGRWRVTVGAEAKFGPVELPVFAEFTDPALPPGRQRMHVGQAVKAAVALTGQPWVSELPFTAESNGWGPVERDRSNNDSAGGDGNPLRINGISYAKGLGAHAPSEVSVHLGGRCTRFTALAGLDDETTSPGSAAFHVLTDGLLRQETGVLRTGQAATPLSVDLTGARTLTLRVSDGGDGRNFDHADWAEARLTC</sequence>
<evidence type="ECO:0000313" key="5">
    <source>
        <dbReference type="EMBL" id="MBB4676839.1"/>
    </source>
</evidence>
<dbReference type="Pfam" id="PF14508">
    <property type="entry name" value="GH97_N"/>
    <property type="match status" value="1"/>
</dbReference>
<dbReference type="SMART" id="SM00776">
    <property type="entry name" value="NPCBM"/>
    <property type="match status" value="1"/>
</dbReference>
<dbReference type="SUPFAM" id="SSF51445">
    <property type="entry name" value="(Trans)glycosidases"/>
    <property type="match status" value="1"/>
</dbReference>
<evidence type="ECO:0000256" key="2">
    <source>
        <dbReference type="ARBA" id="ARBA00023295"/>
    </source>
</evidence>
<dbReference type="InterPro" id="IPR013780">
    <property type="entry name" value="Glyco_hydro_b"/>
</dbReference>
<dbReference type="RefSeq" id="WP_246492512.1">
    <property type="nucleotide sequence ID" value="NZ_BAAAUI010000012.1"/>
</dbReference>
<organism evidence="5 6">
    <name type="scientific">Crossiella cryophila</name>
    <dbReference type="NCBI Taxonomy" id="43355"/>
    <lineage>
        <taxon>Bacteria</taxon>
        <taxon>Bacillati</taxon>
        <taxon>Actinomycetota</taxon>
        <taxon>Actinomycetes</taxon>
        <taxon>Pseudonocardiales</taxon>
        <taxon>Pseudonocardiaceae</taxon>
        <taxon>Crossiella</taxon>
    </lineage>
</organism>
<evidence type="ECO:0000256" key="3">
    <source>
        <dbReference type="SAM" id="MobiDB-lite"/>
    </source>
</evidence>
<evidence type="ECO:0000256" key="1">
    <source>
        <dbReference type="ARBA" id="ARBA00022801"/>
    </source>
</evidence>
<dbReference type="PANTHER" id="PTHR35803">
    <property type="entry name" value="GLUCAN 1,4-ALPHA-GLUCOSIDASE SUSB-RELATED"/>
    <property type="match status" value="1"/>
</dbReference>